<proteinExistence type="predicted"/>
<dbReference type="RefSeq" id="WP_119480415.1">
    <property type="nucleotide sequence ID" value="NZ_QXTG01000001.1"/>
</dbReference>
<accession>A0A3A1U0Q3</accession>
<gene>
    <name evidence="1" type="ORF">D1781_00870</name>
</gene>
<sequence>MAYRVVIPRSIPFDDANRVQREVWKRGWSTRLGGRDATRPGQQVVEFLRILDELPEPSEVPGLEQDLERVLAGGRIKAPFAGRGSWIETVQVRPPRKRIA</sequence>
<evidence type="ECO:0000313" key="2">
    <source>
        <dbReference type="Proteomes" id="UP000265742"/>
    </source>
</evidence>
<dbReference type="OrthoDB" id="9841962at2"/>
<evidence type="ECO:0000313" key="1">
    <source>
        <dbReference type="EMBL" id="RIX30052.1"/>
    </source>
</evidence>
<name>A0A3A1U0Q3_9MICO</name>
<protein>
    <submittedName>
        <fullName evidence="1">Uncharacterized protein</fullName>
    </submittedName>
</protein>
<organism evidence="1 2">
    <name type="scientific">Amnibacterium setariae</name>
    <dbReference type="NCBI Taxonomy" id="2306585"/>
    <lineage>
        <taxon>Bacteria</taxon>
        <taxon>Bacillati</taxon>
        <taxon>Actinomycetota</taxon>
        <taxon>Actinomycetes</taxon>
        <taxon>Micrococcales</taxon>
        <taxon>Microbacteriaceae</taxon>
        <taxon>Amnibacterium</taxon>
    </lineage>
</organism>
<comment type="caution">
    <text evidence="1">The sequence shown here is derived from an EMBL/GenBank/DDBJ whole genome shotgun (WGS) entry which is preliminary data.</text>
</comment>
<dbReference type="Proteomes" id="UP000265742">
    <property type="component" value="Unassembled WGS sequence"/>
</dbReference>
<dbReference type="AlphaFoldDB" id="A0A3A1U0Q3"/>
<reference evidence="2" key="1">
    <citation type="submission" date="2018-09" db="EMBL/GenBank/DDBJ databases">
        <authorList>
            <person name="Kim I."/>
        </authorList>
    </citation>
    <scope>NUCLEOTIDE SEQUENCE [LARGE SCALE GENOMIC DNA]</scope>
    <source>
        <strain evidence="2">DD4a</strain>
    </source>
</reference>
<dbReference type="EMBL" id="QXTG01000001">
    <property type="protein sequence ID" value="RIX30052.1"/>
    <property type="molecule type" value="Genomic_DNA"/>
</dbReference>
<keyword evidence="2" id="KW-1185">Reference proteome</keyword>